<dbReference type="PROSITE" id="PS51257">
    <property type="entry name" value="PROKAR_LIPOPROTEIN"/>
    <property type="match status" value="1"/>
</dbReference>
<dbReference type="Pfam" id="PF20101">
    <property type="entry name" value="DUF6491"/>
    <property type="match status" value="1"/>
</dbReference>
<dbReference type="Proteomes" id="UP000305451">
    <property type="component" value="Unassembled WGS sequence"/>
</dbReference>
<protein>
    <recommendedName>
        <fullName evidence="4">Lipoprotein</fullName>
    </recommendedName>
</protein>
<proteinExistence type="predicted"/>
<keyword evidence="3" id="KW-1185">Reference proteome</keyword>
<gene>
    <name evidence="2" type="ORF">E5162_13865</name>
</gene>
<evidence type="ECO:0008006" key="4">
    <source>
        <dbReference type="Google" id="ProtNLM"/>
    </source>
</evidence>
<sequence>MIRKFSILLAGAAVGLTAAACETAATDEPDGVARFADDPRLGERADRICFTSQIDGFGQATDRTIVVEAGVNEHYLIETFGYCPNLDWAQSIRFDAFSSCLTRGDSLIPYETLFASDYSGLAAPRACLISSIHEWNPDAGG</sequence>
<reference evidence="2 3" key="1">
    <citation type="journal article" date="2013" name="Int. J. Syst. Evol. Microbiol.">
        <title>Marinicauda pacifica gen. nov., sp. nov., a prosthecate alphaproteobacterium of the family Hyphomonadaceae isolated from deep seawater.</title>
        <authorList>
            <person name="Zhang X.Y."/>
            <person name="Li G.W."/>
            <person name="Wang C.S."/>
            <person name="Zhang Y.J."/>
            <person name="Xu X.W."/>
            <person name="Li H."/>
            <person name="Liu A."/>
            <person name="Liu C."/>
            <person name="Xie B.B."/>
            <person name="Qin Q.L."/>
            <person name="Xu Z."/>
            <person name="Chen X.L."/>
            <person name="Zhou B.C."/>
            <person name="Zhang Y.Z."/>
        </authorList>
    </citation>
    <scope>NUCLEOTIDE SEQUENCE [LARGE SCALE GENOMIC DNA]</scope>
    <source>
        <strain evidence="2 3">P-1 km-3</strain>
    </source>
</reference>
<keyword evidence="1" id="KW-0732">Signal</keyword>
<evidence type="ECO:0000313" key="3">
    <source>
        <dbReference type="Proteomes" id="UP000305451"/>
    </source>
</evidence>
<accession>A0A4S2H7A3</accession>
<dbReference type="InterPro" id="IPR045500">
    <property type="entry name" value="DUF6491"/>
</dbReference>
<organism evidence="2 3">
    <name type="scientific">Marinicauda pacifica</name>
    <dbReference type="NCBI Taxonomy" id="1133559"/>
    <lineage>
        <taxon>Bacteria</taxon>
        <taxon>Pseudomonadati</taxon>
        <taxon>Pseudomonadota</taxon>
        <taxon>Alphaproteobacteria</taxon>
        <taxon>Maricaulales</taxon>
        <taxon>Maricaulaceae</taxon>
        <taxon>Marinicauda</taxon>
    </lineage>
</organism>
<dbReference type="RefSeq" id="WP_135945881.1">
    <property type="nucleotide sequence ID" value="NZ_BMEI01000005.1"/>
</dbReference>
<evidence type="ECO:0000313" key="2">
    <source>
        <dbReference type="EMBL" id="TGY91704.1"/>
    </source>
</evidence>
<evidence type="ECO:0000256" key="1">
    <source>
        <dbReference type="SAM" id="SignalP"/>
    </source>
</evidence>
<dbReference type="OrthoDB" id="6400990at2"/>
<dbReference type="EMBL" id="SRXV01000005">
    <property type="protein sequence ID" value="TGY91704.1"/>
    <property type="molecule type" value="Genomic_DNA"/>
</dbReference>
<dbReference type="AlphaFoldDB" id="A0A4S2H7A3"/>
<feature type="chain" id="PRO_5020804298" description="Lipoprotein" evidence="1">
    <location>
        <begin position="21"/>
        <end position="141"/>
    </location>
</feature>
<comment type="caution">
    <text evidence="2">The sequence shown here is derived from an EMBL/GenBank/DDBJ whole genome shotgun (WGS) entry which is preliminary data.</text>
</comment>
<name>A0A4S2H7A3_9PROT</name>
<feature type="signal peptide" evidence="1">
    <location>
        <begin position="1"/>
        <end position="20"/>
    </location>
</feature>